<dbReference type="AlphaFoldDB" id="A0A4Y8WSI7"/>
<evidence type="ECO:0000256" key="11">
    <source>
        <dbReference type="ARBA" id="ARBA00033381"/>
    </source>
</evidence>
<evidence type="ECO:0000256" key="3">
    <source>
        <dbReference type="ARBA" id="ARBA00005189"/>
    </source>
</evidence>
<dbReference type="Gene3D" id="3.40.640.10">
    <property type="entry name" value="Type I PLP-dependent aspartate aminotransferase-like (Major domain)"/>
    <property type="match status" value="1"/>
</dbReference>
<keyword evidence="7" id="KW-0808">Transferase</keyword>
<evidence type="ECO:0000256" key="12">
    <source>
        <dbReference type="ARBA" id="ARBA00047715"/>
    </source>
</evidence>
<evidence type="ECO:0000256" key="4">
    <source>
        <dbReference type="ARBA" id="ARBA00010008"/>
    </source>
</evidence>
<evidence type="ECO:0000256" key="9">
    <source>
        <dbReference type="ARBA" id="ARBA00022898"/>
    </source>
</evidence>
<comment type="pathway">
    <text evidence="2">Cofactor biosynthesis; biotin biosynthesis.</text>
</comment>
<dbReference type="OrthoDB" id="9807157at2"/>
<comment type="catalytic activity">
    <reaction evidence="12">
        <text>6-carboxyhexanoyl-[ACP] + L-alanine + H(+) = (8S)-8-amino-7-oxononanoate + holo-[ACP] + CO2</text>
        <dbReference type="Rhea" id="RHEA:42288"/>
        <dbReference type="Rhea" id="RHEA-COMP:9685"/>
        <dbReference type="Rhea" id="RHEA-COMP:9955"/>
        <dbReference type="ChEBI" id="CHEBI:15378"/>
        <dbReference type="ChEBI" id="CHEBI:16526"/>
        <dbReference type="ChEBI" id="CHEBI:57972"/>
        <dbReference type="ChEBI" id="CHEBI:64479"/>
        <dbReference type="ChEBI" id="CHEBI:78846"/>
        <dbReference type="ChEBI" id="CHEBI:149468"/>
        <dbReference type="EC" id="2.3.1.47"/>
    </reaction>
</comment>
<dbReference type="PANTHER" id="PTHR13693">
    <property type="entry name" value="CLASS II AMINOTRANSFERASE/8-AMINO-7-OXONONANOATE SYNTHASE"/>
    <property type="match status" value="1"/>
</dbReference>
<dbReference type="Proteomes" id="UP000297225">
    <property type="component" value="Unassembled WGS sequence"/>
</dbReference>
<comment type="similarity">
    <text evidence="4">Belongs to the class-II pyridoxal-phosphate-dependent aminotransferase family. BioF subfamily.</text>
</comment>
<evidence type="ECO:0000256" key="6">
    <source>
        <dbReference type="ARBA" id="ARBA00013187"/>
    </source>
</evidence>
<evidence type="ECO:0000256" key="7">
    <source>
        <dbReference type="ARBA" id="ARBA00022679"/>
    </source>
</evidence>
<evidence type="ECO:0000256" key="10">
    <source>
        <dbReference type="ARBA" id="ARBA00032610"/>
    </source>
</evidence>
<keyword evidence="9 13" id="KW-0663">Pyridoxal phosphate</keyword>
<dbReference type="GO" id="GO:0008710">
    <property type="term" value="F:8-amino-7-oxononanoate synthase activity"/>
    <property type="evidence" value="ECO:0007669"/>
    <property type="project" value="UniProtKB-EC"/>
</dbReference>
<dbReference type="InterPro" id="IPR004839">
    <property type="entry name" value="Aminotransferase_I/II_large"/>
</dbReference>
<dbReference type="RefSeq" id="WP_134849679.1">
    <property type="nucleotide sequence ID" value="NZ_CP197400.1"/>
</dbReference>
<dbReference type="SUPFAM" id="SSF53383">
    <property type="entry name" value="PLP-dependent transferases"/>
    <property type="match status" value="1"/>
</dbReference>
<dbReference type="InterPro" id="IPR050087">
    <property type="entry name" value="AON_synthase_class-II"/>
</dbReference>
<feature type="domain" description="Aminotransferase class I/classII large" evidence="14">
    <location>
        <begin position="38"/>
        <end position="370"/>
    </location>
</feature>
<dbReference type="PANTHER" id="PTHR13693:SF100">
    <property type="entry name" value="8-AMINO-7-OXONONANOATE SYNTHASE"/>
    <property type="match status" value="1"/>
</dbReference>
<organism evidence="15 16">
    <name type="scientific">Porphyromonas levii</name>
    <dbReference type="NCBI Taxonomy" id="28114"/>
    <lineage>
        <taxon>Bacteria</taxon>
        <taxon>Pseudomonadati</taxon>
        <taxon>Bacteroidota</taxon>
        <taxon>Bacteroidia</taxon>
        <taxon>Bacteroidales</taxon>
        <taxon>Porphyromonadaceae</taxon>
        <taxon>Porphyromonas</taxon>
    </lineage>
</organism>
<evidence type="ECO:0000259" key="14">
    <source>
        <dbReference type="Pfam" id="PF00155"/>
    </source>
</evidence>
<dbReference type="Pfam" id="PF00155">
    <property type="entry name" value="Aminotran_1_2"/>
    <property type="match status" value="1"/>
</dbReference>
<dbReference type="STRING" id="1122973.GCA_000379925_01166"/>
<dbReference type="EC" id="2.3.1.47" evidence="6"/>
<proteinExistence type="inferred from homology"/>
<keyword evidence="16" id="KW-1185">Reference proteome</keyword>
<comment type="pathway">
    <text evidence="3">Lipid metabolism.</text>
</comment>
<dbReference type="EMBL" id="SPNC01000019">
    <property type="protein sequence ID" value="TFH96486.1"/>
    <property type="molecule type" value="Genomic_DNA"/>
</dbReference>
<reference evidence="15 16" key="1">
    <citation type="submission" date="2019-03" db="EMBL/GenBank/DDBJ databases">
        <title>Porphyromonas levii Isolated from the Uterus of Dairy Cows.</title>
        <authorList>
            <person name="Francis A.M."/>
        </authorList>
    </citation>
    <scope>NUCLEOTIDE SEQUENCE [LARGE SCALE GENOMIC DNA]</scope>
    <source>
        <strain evidence="15 16">AF5678</strain>
    </source>
</reference>
<comment type="caution">
    <text evidence="15">The sequence shown here is derived from an EMBL/GenBank/DDBJ whole genome shotgun (WGS) entry which is preliminary data.</text>
</comment>
<dbReference type="InterPro" id="IPR001917">
    <property type="entry name" value="Aminotrans_II_pyridoxalP_BS"/>
</dbReference>
<keyword evidence="8" id="KW-0093">Biotin biosynthesis</keyword>
<name>A0A4Y8WSI7_9PORP</name>
<comment type="cofactor">
    <cofactor evidence="1 13">
        <name>pyridoxal 5'-phosphate</name>
        <dbReference type="ChEBI" id="CHEBI:597326"/>
    </cofactor>
</comment>
<evidence type="ECO:0000256" key="2">
    <source>
        <dbReference type="ARBA" id="ARBA00004746"/>
    </source>
</evidence>
<dbReference type="InterPro" id="IPR015424">
    <property type="entry name" value="PyrdxlP-dep_Trfase"/>
</dbReference>
<comment type="subunit">
    <text evidence="5">Homodimer.</text>
</comment>
<evidence type="ECO:0000256" key="5">
    <source>
        <dbReference type="ARBA" id="ARBA00011738"/>
    </source>
</evidence>
<evidence type="ECO:0000256" key="1">
    <source>
        <dbReference type="ARBA" id="ARBA00001933"/>
    </source>
</evidence>
<evidence type="ECO:0000313" key="15">
    <source>
        <dbReference type="EMBL" id="TFH96486.1"/>
    </source>
</evidence>
<dbReference type="InterPro" id="IPR015422">
    <property type="entry name" value="PyrdxlP-dep_Trfase_small"/>
</dbReference>
<evidence type="ECO:0000256" key="8">
    <source>
        <dbReference type="ARBA" id="ARBA00022756"/>
    </source>
</evidence>
<dbReference type="GO" id="GO:0009102">
    <property type="term" value="P:biotin biosynthetic process"/>
    <property type="evidence" value="ECO:0007669"/>
    <property type="project" value="UniProtKB-KW"/>
</dbReference>
<dbReference type="GO" id="GO:0030170">
    <property type="term" value="F:pyridoxal phosphate binding"/>
    <property type="evidence" value="ECO:0007669"/>
    <property type="project" value="InterPro"/>
</dbReference>
<accession>A0A4Y8WSI7</accession>
<sequence>MDRYLEALQQCQTEGTYRTIPELSLRGKEVELAGQWYLNLNSNDYLGLLDVPLWQRFLEEQGNDFLPSSASSRLLTGNDRPFSHFEHYLSGLYHSESALLWDSGYHANSGIIPVLALPNTLFLADKLVHASIIDGLRLAGAPFQRYRHNDLEHLRKLLNRYAHDYQTIWVVTESLFSMDGDFAPLQDIAALKKEYPHLHLYVDEAHAVGVYGEGGLGYASQLGLLPKVDLLVGTLGKALGSVGAYSIQSDTLRHLLVSRARPLIFSTALPPIQVAWSQYVFEQVAQMDSRRAHLKALIQQLNQQLGTHFESQIIPLIVPGEEQVQRAAELFLSHGLYIRPIRKPTVPVGSERLRISLTAAMSETEVTKIANLCRQI</sequence>
<dbReference type="Gene3D" id="3.90.1150.10">
    <property type="entry name" value="Aspartate Aminotransferase, domain 1"/>
    <property type="match status" value="1"/>
</dbReference>
<evidence type="ECO:0000256" key="13">
    <source>
        <dbReference type="RuleBase" id="RU003693"/>
    </source>
</evidence>
<evidence type="ECO:0000313" key="16">
    <source>
        <dbReference type="Proteomes" id="UP000297225"/>
    </source>
</evidence>
<dbReference type="InterPro" id="IPR015421">
    <property type="entry name" value="PyrdxlP-dep_Trfase_major"/>
</dbReference>
<dbReference type="PROSITE" id="PS00599">
    <property type="entry name" value="AA_TRANSFER_CLASS_2"/>
    <property type="match status" value="1"/>
</dbReference>
<protein>
    <recommendedName>
        <fullName evidence="6">8-amino-7-oxononanoate synthase</fullName>
        <ecNumber evidence="6">2.3.1.47</ecNumber>
    </recommendedName>
    <alternativeName>
        <fullName evidence="10">7-keto-8-amino-pelargonic acid synthase</fullName>
    </alternativeName>
    <alternativeName>
        <fullName evidence="11">8-amino-7-ketopelargonate synthase</fullName>
    </alternativeName>
</protein>
<gene>
    <name evidence="15" type="ORF">E4P47_02250</name>
</gene>